<dbReference type="PANTHER" id="PTHR11165">
    <property type="entry name" value="SKP1"/>
    <property type="match status" value="1"/>
</dbReference>
<dbReference type="Gene3D" id="3.30.710.10">
    <property type="entry name" value="Potassium Channel Kv1.1, Chain A"/>
    <property type="match status" value="1"/>
</dbReference>
<proteinExistence type="inferred from homology"/>
<evidence type="ECO:0000259" key="3">
    <source>
        <dbReference type="Pfam" id="PF03931"/>
    </source>
</evidence>
<name>A0A4V6A6X1_STECR</name>
<protein>
    <recommendedName>
        <fullName evidence="3">SKP1 component POZ domain-containing protein</fullName>
    </recommendedName>
</protein>
<reference evidence="4 5" key="1">
    <citation type="journal article" date="2015" name="Genome Biol.">
        <title>Comparative genomics of Steinernema reveals deeply conserved gene regulatory networks.</title>
        <authorList>
            <person name="Dillman A.R."/>
            <person name="Macchietto M."/>
            <person name="Porter C.F."/>
            <person name="Rogers A."/>
            <person name="Williams B."/>
            <person name="Antoshechkin I."/>
            <person name="Lee M.M."/>
            <person name="Goodwin Z."/>
            <person name="Lu X."/>
            <person name="Lewis E.E."/>
            <person name="Goodrich-Blair H."/>
            <person name="Stock S.P."/>
            <person name="Adams B.J."/>
            <person name="Sternberg P.W."/>
            <person name="Mortazavi A."/>
        </authorList>
    </citation>
    <scope>NUCLEOTIDE SEQUENCE [LARGE SCALE GENOMIC DNA]</scope>
    <source>
        <strain evidence="4 5">ALL</strain>
    </source>
</reference>
<feature type="domain" description="SKP1 component POZ" evidence="3">
    <location>
        <begin position="5"/>
        <end position="71"/>
    </location>
</feature>
<dbReference type="InterPro" id="IPR001232">
    <property type="entry name" value="SKP1-like"/>
</dbReference>
<evidence type="ECO:0000256" key="2">
    <source>
        <dbReference type="ARBA" id="ARBA00022786"/>
    </source>
</evidence>
<reference evidence="4 5" key="2">
    <citation type="journal article" date="2019" name="G3 (Bethesda)">
        <title>Hybrid Assembly of the Genome of the Entomopathogenic Nematode Steinernema carpocapsae Identifies the X-Chromosome.</title>
        <authorList>
            <person name="Serra L."/>
            <person name="Macchietto M."/>
            <person name="Macias-Munoz A."/>
            <person name="McGill C.J."/>
            <person name="Rodriguez I.M."/>
            <person name="Rodriguez B."/>
            <person name="Murad R."/>
            <person name="Mortazavi A."/>
        </authorList>
    </citation>
    <scope>NUCLEOTIDE SEQUENCE [LARGE SCALE GENOMIC DNA]</scope>
    <source>
        <strain evidence="4 5">ALL</strain>
    </source>
</reference>
<dbReference type="InterPro" id="IPR036296">
    <property type="entry name" value="SKP1-like_dim_sf"/>
</dbReference>
<evidence type="ECO:0000313" key="5">
    <source>
        <dbReference type="Proteomes" id="UP000298663"/>
    </source>
</evidence>
<dbReference type="GO" id="GO:0006511">
    <property type="term" value="P:ubiquitin-dependent protein catabolic process"/>
    <property type="evidence" value="ECO:0007669"/>
    <property type="project" value="InterPro"/>
</dbReference>
<dbReference type="InterPro" id="IPR011333">
    <property type="entry name" value="SKP1/BTB/POZ_sf"/>
</dbReference>
<dbReference type="Pfam" id="PF03931">
    <property type="entry name" value="Skp1_POZ"/>
    <property type="match status" value="1"/>
</dbReference>
<dbReference type="AlphaFoldDB" id="A0A4V6A6X1"/>
<keyword evidence="5" id="KW-1185">Reference proteome</keyword>
<dbReference type="OrthoDB" id="2342932at2759"/>
<gene>
    <name evidence="4" type="ORF">L596_010504</name>
</gene>
<dbReference type="STRING" id="34508.A0A4V6A6X1"/>
<dbReference type="SUPFAM" id="SSF54695">
    <property type="entry name" value="POZ domain"/>
    <property type="match status" value="1"/>
</dbReference>
<organism evidence="4 5">
    <name type="scientific">Steinernema carpocapsae</name>
    <name type="common">Entomopathogenic nematode</name>
    <dbReference type="NCBI Taxonomy" id="34508"/>
    <lineage>
        <taxon>Eukaryota</taxon>
        <taxon>Metazoa</taxon>
        <taxon>Ecdysozoa</taxon>
        <taxon>Nematoda</taxon>
        <taxon>Chromadorea</taxon>
        <taxon>Rhabditida</taxon>
        <taxon>Tylenchina</taxon>
        <taxon>Panagrolaimomorpha</taxon>
        <taxon>Strongyloidoidea</taxon>
        <taxon>Steinernematidae</taxon>
        <taxon>Steinernema</taxon>
    </lineage>
</organism>
<dbReference type="InterPro" id="IPR016073">
    <property type="entry name" value="Skp1_comp_POZ"/>
</dbReference>
<accession>A0A4V6A6X1</accession>
<dbReference type="InterPro" id="IPR016897">
    <property type="entry name" value="SKP1"/>
</dbReference>
<comment type="caution">
    <text evidence="4">The sequence shown here is derived from an EMBL/GenBank/DDBJ whole genome shotgun (WGS) entry which is preliminary data.</text>
</comment>
<dbReference type="EMBL" id="AZBU02000002">
    <property type="protein sequence ID" value="TKR96495.1"/>
    <property type="molecule type" value="Genomic_DNA"/>
</dbReference>
<keyword evidence="2" id="KW-0833">Ubl conjugation pathway</keyword>
<evidence type="ECO:0000256" key="1">
    <source>
        <dbReference type="ARBA" id="ARBA00009993"/>
    </source>
</evidence>
<comment type="similarity">
    <text evidence="1">Belongs to the SKP1 family.</text>
</comment>
<dbReference type="Proteomes" id="UP000298663">
    <property type="component" value="Unassembled WGS sequence"/>
</dbReference>
<dbReference type="SMART" id="SM00512">
    <property type="entry name" value="Skp1"/>
    <property type="match status" value="1"/>
</dbReference>
<sequence length="155" mass="17628">MTEQTIKISSSDDQVFEIKPKHLNKSGHLKLLLECLGYVEGANIPQEPVPINSVSGRSLQTIVAWLNLHNNDEPKDASYLRQHKFERTVSEQDNELFDNCTPKAVLVDLIDAAYFLEMPDLVDTLVKYTANNLDNKSPDDMRVWMEIPSKSNVKK</sequence>
<evidence type="ECO:0000313" key="4">
    <source>
        <dbReference type="EMBL" id="TKR96495.1"/>
    </source>
</evidence>
<dbReference type="SUPFAM" id="SSF81382">
    <property type="entry name" value="Skp1 dimerisation domain-like"/>
    <property type="match status" value="1"/>
</dbReference>